<feature type="transmembrane region" description="Helical" evidence="2">
    <location>
        <begin position="6"/>
        <end position="31"/>
    </location>
</feature>
<dbReference type="Proteomes" id="UP000179807">
    <property type="component" value="Unassembled WGS sequence"/>
</dbReference>
<dbReference type="VEuPathDB" id="TrichDB:TRFO_04107"/>
<organism evidence="3 4">
    <name type="scientific">Tritrichomonas foetus</name>
    <dbReference type="NCBI Taxonomy" id="1144522"/>
    <lineage>
        <taxon>Eukaryota</taxon>
        <taxon>Metamonada</taxon>
        <taxon>Parabasalia</taxon>
        <taxon>Tritrichomonadida</taxon>
        <taxon>Tritrichomonadidae</taxon>
        <taxon>Tritrichomonas</taxon>
    </lineage>
</organism>
<dbReference type="GeneID" id="94826395"/>
<feature type="transmembrane region" description="Helical" evidence="2">
    <location>
        <begin position="283"/>
        <end position="304"/>
    </location>
</feature>
<evidence type="ECO:0000256" key="2">
    <source>
        <dbReference type="SAM" id="Phobius"/>
    </source>
</evidence>
<protein>
    <submittedName>
        <fullName evidence="3">Uncharacterized protein</fullName>
    </submittedName>
</protein>
<keyword evidence="2" id="KW-0472">Membrane</keyword>
<sequence>MPICPWPHLIVFVFGGGAAVLTISLFGTVAVNGKFGDDNKFRKYNYGMDKKMGQLAVINVSCAMICGVFVCLAIGFNIKHLPGCAQLVMWVLAYLMFLGTAISQMMSLSYSRFGDSIVPGFYNYYSNEDFKSYVDKNYNGLVNGPDGSVAEFTWGPETGFVNLSGEIIPIVYPIHLPMTQFYVSFVHNYKTYSVPSCVIDWNSSVFMGADPCNFQITETQCIGDWTGGHFRNYWCYEFRQNRSHRQATENKTLAEKQKYYAKIQRQSISLDSYSAFYQLNATFLGLNICGIVIVSIALILINIVNPFNKKGKPYQKIQASASGSGSDSGKSSSNKKAKTTSVQESSTDESY</sequence>
<accession>A0A1J4KLE7</accession>
<comment type="caution">
    <text evidence="3">The sequence shown here is derived from an EMBL/GenBank/DDBJ whole genome shotgun (WGS) entry which is preliminary data.</text>
</comment>
<dbReference type="EMBL" id="MLAK01000605">
    <property type="protein sequence ID" value="OHT10620.1"/>
    <property type="molecule type" value="Genomic_DNA"/>
</dbReference>
<reference evidence="3" key="1">
    <citation type="submission" date="2016-10" db="EMBL/GenBank/DDBJ databases">
        <authorList>
            <person name="Benchimol M."/>
            <person name="Almeida L.G."/>
            <person name="Vasconcelos A.T."/>
            <person name="Perreira-Neves A."/>
            <person name="Rosa I.A."/>
            <person name="Tasca T."/>
            <person name="Bogo M.R."/>
            <person name="de Souza W."/>
        </authorList>
    </citation>
    <scope>NUCLEOTIDE SEQUENCE [LARGE SCALE GENOMIC DNA]</scope>
    <source>
        <strain evidence="3">K</strain>
    </source>
</reference>
<feature type="transmembrane region" description="Helical" evidence="2">
    <location>
        <begin position="52"/>
        <end position="75"/>
    </location>
</feature>
<name>A0A1J4KLE7_9EUKA</name>
<dbReference type="RefSeq" id="XP_068363756.1">
    <property type="nucleotide sequence ID" value="XM_068491691.1"/>
</dbReference>
<evidence type="ECO:0000313" key="4">
    <source>
        <dbReference type="Proteomes" id="UP000179807"/>
    </source>
</evidence>
<dbReference type="AlphaFoldDB" id="A0A1J4KLE7"/>
<gene>
    <name evidence="3" type="ORF">TRFO_04107</name>
</gene>
<keyword evidence="2" id="KW-1133">Transmembrane helix</keyword>
<evidence type="ECO:0000256" key="1">
    <source>
        <dbReference type="SAM" id="MobiDB-lite"/>
    </source>
</evidence>
<feature type="compositionally biased region" description="Low complexity" evidence="1">
    <location>
        <begin position="319"/>
        <end position="332"/>
    </location>
</feature>
<proteinExistence type="predicted"/>
<feature type="region of interest" description="Disordered" evidence="1">
    <location>
        <begin position="317"/>
        <end position="351"/>
    </location>
</feature>
<evidence type="ECO:0000313" key="3">
    <source>
        <dbReference type="EMBL" id="OHT10620.1"/>
    </source>
</evidence>
<keyword evidence="2" id="KW-0812">Transmembrane</keyword>
<feature type="transmembrane region" description="Helical" evidence="2">
    <location>
        <begin position="87"/>
        <end position="106"/>
    </location>
</feature>
<dbReference type="OrthoDB" id="10663008at2759"/>
<keyword evidence="4" id="KW-1185">Reference proteome</keyword>